<dbReference type="RefSeq" id="WP_069978173.1">
    <property type="nucleotide sequence ID" value="NZ_CP017269.1"/>
</dbReference>
<evidence type="ECO:0000313" key="1">
    <source>
        <dbReference type="EMBL" id="AOT70903.1"/>
    </source>
</evidence>
<dbReference type="SUPFAM" id="SSF53067">
    <property type="entry name" value="Actin-like ATPase domain"/>
    <property type="match status" value="1"/>
</dbReference>
<sequence>MREVILSVGIDIGTSTTQLVFSRITLENTASAASVPRISIVDKELFYRSSIYFTPLLSQNEIDGGKVREMILKEYQKAGISPQDLQTGAVIITGETARKENAALVLATLSDLAGEFVVATAGPDLEAIIAGRGAGADKWSKQKSCTAVNLDIGGGTTNIAVFQDGQVIDTACLDIGGRLIRFQEYSTRIAYAAPKLKLLSEEIGVHLEEGKELSFEEAKKITGRMAAILEEVLGIRPATPLLSVMLTGKDLKRNYPMDGISFSGGVADFIYENKKEGFYKYGDIGILLGKAIQQSPVMNAFQVYKPEETIRATVVGAGAHTVEISGSTITYTEDVFPLKNIPILKMLLKEEQLQDKDFSEKIRQKVKWFDLEKETQQMALAIRGVKNPSFLQVQRIASSIIEGMEPITAQKIPLVVIVENDMAKVLGQTLHRQLQYKKDIVCIDGVKVENGDYIDIGRPLANGRVVPVVIKTLVFNAE</sequence>
<accession>A0A1D8GJ12</accession>
<keyword evidence="1" id="KW-0456">Lyase</keyword>
<dbReference type="Proteomes" id="UP000095743">
    <property type="component" value="Chromosome"/>
</dbReference>
<dbReference type="AlphaFoldDB" id="A0A1D8GJ12"/>
<dbReference type="InterPro" id="IPR043129">
    <property type="entry name" value="ATPase_NBD"/>
</dbReference>
<dbReference type="GO" id="GO:0016829">
    <property type="term" value="F:lyase activity"/>
    <property type="evidence" value="ECO:0007669"/>
    <property type="project" value="UniProtKB-KW"/>
</dbReference>
<dbReference type="OrthoDB" id="1542at2"/>
<dbReference type="Pfam" id="PF06277">
    <property type="entry name" value="EutA"/>
    <property type="match status" value="1"/>
</dbReference>
<dbReference type="EMBL" id="CP017269">
    <property type="protein sequence ID" value="AOT70903.1"/>
    <property type="molecule type" value="Genomic_DNA"/>
</dbReference>
<dbReference type="PANTHER" id="PTHR32432">
    <property type="entry name" value="CELL DIVISION PROTEIN FTSA-RELATED"/>
    <property type="match status" value="1"/>
</dbReference>
<evidence type="ECO:0000313" key="2">
    <source>
        <dbReference type="Proteomes" id="UP000095743"/>
    </source>
</evidence>
<dbReference type="InterPro" id="IPR050696">
    <property type="entry name" value="FtsA/MreB"/>
</dbReference>
<dbReference type="PANTHER" id="PTHR32432:SF13">
    <property type="entry name" value="ETHANOLAMINE AMMONIA-LYASE REACTIVASE EUTA"/>
    <property type="match status" value="1"/>
</dbReference>
<dbReference type="NCBIfam" id="NF007992">
    <property type="entry name" value="PRK10719.1-3"/>
    <property type="match status" value="1"/>
</dbReference>
<dbReference type="InterPro" id="IPR009377">
    <property type="entry name" value="EutA"/>
</dbReference>
<dbReference type="PIRSF" id="PIRSF012293">
    <property type="entry name" value="EutA"/>
    <property type="match status" value="1"/>
</dbReference>
<gene>
    <name evidence="1" type="ORF">Gferi_15850</name>
</gene>
<organism evidence="1 2">
    <name type="scientific">Geosporobacter ferrireducens</name>
    <dbReference type="NCBI Taxonomy" id="1424294"/>
    <lineage>
        <taxon>Bacteria</taxon>
        <taxon>Bacillati</taxon>
        <taxon>Bacillota</taxon>
        <taxon>Clostridia</taxon>
        <taxon>Peptostreptococcales</taxon>
        <taxon>Thermotaleaceae</taxon>
        <taxon>Geosporobacter</taxon>
    </lineage>
</organism>
<dbReference type="STRING" id="1424294.Gferi_15850"/>
<protein>
    <submittedName>
        <fullName evidence="1">Ethanolamine ammonia-lyase</fullName>
    </submittedName>
</protein>
<dbReference type="Gene3D" id="3.30.420.40">
    <property type="match status" value="1"/>
</dbReference>
<reference evidence="1 2" key="1">
    <citation type="submission" date="2016-09" db="EMBL/GenBank/DDBJ databases">
        <title>Genomic analysis reveals versatility of anaerobic energy metabolism of Geosporobacter ferrireducens IRF9 of phylum Firmicutes.</title>
        <authorList>
            <person name="Kim S.-J."/>
        </authorList>
    </citation>
    <scope>NUCLEOTIDE SEQUENCE [LARGE SCALE GENOMIC DNA]</scope>
    <source>
        <strain evidence="1 2">IRF9</strain>
    </source>
</reference>
<keyword evidence="2" id="KW-1185">Reference proteome</keyword>
<name>A0A1D8GJ12_9FIRM</name>
<proteinExistence type="predicted"/>
<dbReference type="KEGG" id="gfe:Gferi_15850"/>